<keyword evidence="1" id="KW-0812">Transmembrane</keyword>
<feature type="transmembrane region" description="Helical" evidence="1">
    <location>
        <begin position="271"/>
        <end position="290"/>
    </location>
</feature>
<evidence type="ECO:0000256" key="1">
    <source>
        <dbReference type="SAM" id="Phobius"/>
    </source>
</evidence>
<name>D2EFW1_PARA4</name>
<gene>
    <name evidence="2" type="ORF">BJBARM4_0642</name>
</gene>
<sequence>MAINLFNPVYDGVYITLLLSYLLGIVHGITPDEHTWPITFSYAVGSGSTKKGAEVGAIFSAGFTLQRALMSEIIFFVFAFGLYAFKDFISSPLFFGIVYSIVGAVMYIAGHYVKYGSFYPHIDVNEWISNGLTKKFRHIDTDFYKKDVKPWMAFIHGLIAGFGFGAFALIIYFIFVPNMPNAYVAFLPGLMFGLGTMTMQFTFGALFGTWIRKIKKISMKGLQFIARYISSSVLLYGGLAFFIAGISIIIFPQIITFGVITPLKVHNLHDLGIGFFIVIFVVVIIGLVSYRNAMKIALKKYSNS</sequence>
<feature type="transmembrane region" description="Helical" evidence="1">
    <location>
        <begin position="12"/>
        <end position="30"/>
    </location>
</feature>
<accession>D2EFW1</accession>
<feature type="transmembrane region" description="Helical" evidence="1">
    <location>
        <begin position="153"/>
        <end position="176"/>
    </location>
</feature>
<dbReference type="Proteomes" id="UP000009375">
    <property type="component" value="Unassembled WGS sequence"/>
</dbReference>
<dbReference type="EMBL" id="GG730049">
    <property type="protein sequence ID" value="EEZ92804.1"/>
    <property type="molecule type" value="Genomic_DNA"/>
</dbReference>
<evidence type="ECO:0000313" key="3">
    <source>
        <dbReference type="Proteomes" id="UP000009375"/>
    </source>
</evidence>
<proteinExistence type="predicted"/>
<feature type="transmembrane region" description="Helical" evidence="1">
    <location>
        <begin position="91"/>
        <end position="109"/>
    </location>
</feature>
<dbReference type="AlphaFoldDB" id="D2EFW1"/>
<feature type="transmembrane region" description="Helical" evidence="1">
    <location>
        <begin position="228"/>
        <end position="251"/>
    </location>
</feature>
<keyword evidence="1" id="KW-0472">Membrane</keyword>
<evidence type="ECO:0000313" key="2">
    <source>
        <dbReference type="EMBL" id="EEZ92804.1"/>
    </source>
</evidence>
<feature type="transmembrane region" description="Helical" evidence="1">
    <location>
        <begin position="182"/>
        <end position="207"/>
    </location>
</feature>
<organism evidence="2 3">
    <name type="scientific">Candidatus Parvarchaeum acidiphilum ARMAN-4</name>
    <dbReference type="NCBI Taxonomy" id="662760"/>
    <lineage>
        <taxon>Archaea</taxon>
        <taxon>Candidatus Parvarchaeota</taxon>
        <taxon>Candidatus Parvarchaeum</taxon>
    </lineage>
</organism>
<protein>
    <submittedName>
        <fullName evidence="2">Conserved hypothetical membrane protein</fullName>
    </submittedName>
</protein>
<reference evidence="2 3" key="1">
    <citation type="journal article" date="2010" name="Proc. Natl. Acad. Sci. U.S.A.">
        <title>Enigmatic, ultrasmall, uncultivated Archaea.</title>
        <authorList>
            <person name="Baker B.J."/>
            <person name="Comolli L.R."/>
            <person name="Dick G.J."/>
            <person name="Hauser L.J."/>
            <person name="Hyatt D."/>
            <person name="Dill B.D."/>
            <person name="Land M.L."/>
            <person name="Verberkmoes N.C."/>
            <person name="Hettich R.L."/>
            <person name="Banfield J.F."/>
        </authorList>
    </citation>
    <scope>NUCLEOTIDE SEQUENCE [LARGE SCALE GENOMIC DNA]</scope>
</reference>
<keyword evidence="1" id="KW-1133">Transmembrane helix</keyword>